<organism evidence="2 3">
    <name type="scientific">Streptomyces spiralis</name>
    <dbReference type="NCBI Taxonomy" id="66376"/>
    <lineage>
        <taxon>Bacteria</taxon>
        <taxon>Bacillati</taxon>
        <taxon>Actinomycetota</taxon>
        <taxon>Actinomycetes</taxon>
        <taxon>Kitasatosporales</taxon>
        <taxon>Streptomycetaceae</taxon>
        <taxon>Streptomyces</taxon>
    </lineage>
</organism>
<comment type="caution">
    <text evidence="2">The sequence shown here is derived from an EMBL/GenBank/DDBJ whole genome shotgun (WGS) entry which is preliminary data.</text>
</comment>
<evidence type="ECO:0000313" key="3">
    <source>
        <dbReference type="Proteomes" id="UP000641386"/>
    </source>
</evidence>
<dbReference type="EMBL" id="BNBC01000011">
    <property type="protein sequence ID" value="GHE73076.1"/>
    <property type="molecule type" value="Genomic_DNA"/>
</dbReference>
<dbReference type="PANTHER" id="PTHR43319:SF3">
    <property type="entry name" value="BETA-LACTAMASE-RELATED DOMAIN-CONTAINING PROTEIN"/>
    <property type="match status" value="1"/>
</dbReference>
<keyword evidence="3" id="KW-1185">Reference proteome</keyword>
<dbReference type="InterPro" id="IPR052907">
    <property type="entry name" value="Beta-lactamase/esterase"/>
</dbReference>
<dbReference type="PANTHER" id="PTHR43319">
    <property type="entry name" value="BETA-LACTAMASE-RELATED"/>
    <property type="match status" value="1"/>
</dbReference>
<reference evidence="2" key="1">
    <citation type="journal article" date="2014" name="Int. J. Syst. Evol. Microbiol.">
        <title>Complete genome sequence of Corynebacterium casei LMG S-19264T (=DSM 44701T), isolated from a smear-ripened cheese.</title>
        <authorList>
            <consortium name="US DOE Joint Genome Institute (JGI-PGF)"/>
            <person name="Walter F."/>
            <person name="Albersmeier A."/>
            <person name="Kalinowski J."/>
            <person name="Ruckert C."/>
        </authorList>
    </citation>
    <scope>NUCLEOTIDE SEQUENCE</scope>
    <source>
        <strain evidence="2">JCM 3302</strain>
    </source>
</reference>
<dbReference type="Pfam" id="PF00144">
    <property type="entry name" value="Beta-lactamase"/>
    <property type="match status" value="1"/>
</dbReference>
<dbReference type="InterPro" id="IPR001466">
    <property type="entry name" value="Beta-lactam-related"/>
</dbReference>
<gene>
    <name evidence="2" type="ORF">GCM10014715_29200</name>
</gene>
<sequence length="387" mass="40881">MAVDVQGTVAKGFEGVREEFAAFLAGEAHEPGAQLVAYHHGRRVVDLWAGEGLDGDSLTGVYSITKGAAHLVVALLVQDGVLELDREVAHYWPEFGSQGKERLTLRELLSHRAGLVGVDGGFTTGELADDRAMAARLAGQKPWWEPGTAYGYHAFVIGALTGEVVRRVTGRSIAELYEERVRVPYGLDFYIGLPEELEPRCLEVLPLVPTPEQAEQLVARAAAPDSLRGIAFNAGGHRPPTDLVAFANSRAVRALGPTSSGGVGNARGVAGMYAAAISTVDGGAALLTPVTVAEFARLHTPGPDLVTEQVNHFGLGFGFEYLAERYPFLGEDSFGHSGATGSLGFADPASGVAYAYIRRRFAFPSGEGASPENGRLAQSVLRAAAAL</sequence>
<protein>
    <submittedName>
        <fullName evidence="2">Serine hydrolase</fullName>
    </submittedName>
</protein>
<evidence type="ECO:0000313" key="2">
    <source>
        <dbReference type="EMBL" id="GHE73076.1"/>
    </source>
</evidence>
<accession>A0A918ZWU1</accession>
<evidence type="ECO:0000259" key="1">
    <source>
        <dbReference type="Pfam" id="PF00144"/>
    </source>
</evidence>
<dbReference type="SUPFAM" id="SSF56601">
    <property type="entry name" value="beta-lactamase/transpeptidase-like"/>
    <property type="match status" value="1"/>
</dbReference>
<proteinExistence type="predicted"/>
<dbReference type="GO" id="GO:0016787">
    <property type="term" value="F:hydrolase activity"/>
    <property type="evidence" value="ECO:0007669"/>
    <property type="project" value="UniProtKB-KW"/>
</dbReference>
<keyword evidence="2" id="KW-0378">Hydrolase</keyword>
<name>A0A918ZWU1_9ACTN</name>
<feature type="domain" description="Beta-lactamase-related" evidence="1">
    <location>
        <begin position="27"/>
        <end position="361"/>
    </location>
</feature>
<dbReference type="Proteomes" id="UP000641386">
    <property type="component" value="Unassembled WGS sequence"/>
</dbReference>
<dbReference type="Gene3D" id="3.40.710.10">
    <property type="entry name" value="DD-peptidase/beta-lactamase superfamily"/>
    <property type="match status" value="1"/>
</dbReference>
<dbReference type="RefSeq" id="WP_189900335.1">
    <property type="nucleotide sequence ID" value="NZ_BNBC01000011.1"/>
</dbReference>
<reference evidence="2" key="2">
    <citation type="submission" date="2020-09" db="EMBL/GenBank/DDBJ databases">
        <authorList>
            <person name="Sun Q."/>
            <person name="Ohkuma M."/>
        </authorList>
    </citation>
    <scope>NUCLEOTIDE SEQUENCE</scope>
    <source>
        <strain evidence="2">JCM 3302</strain>
    </source>
</reference>
<dbReference type="AlphaFoldDB" id="A0A918ZWU1"/>
<dbReference type="InterPro" id="IPR012338">
    <property type="entry name" value="Beta-lactam/transpept-like"/>
</dbReference>